<dbReference type="NCBIfam" id="NF008854">
    <property type="entry name" value="PRK11892.1"/>
    <property type="match status" value="1"/>
</dbReference>
<keyword evidence="8" id="KW-0560">Oxidoreductase</keyword>
<evidence type="ECO:0000256" key="3">
    <source>
        <dbReference type="ARBA" id="ARBA00011130"/>
    </source>
</evidence>
<dbReference type="GO" id="GO:0009820">
    <property type="term" value="P:alkaloid metabolic process"/>
    <property type="evidence" value="ECO:0007669"/>
    <property type="project" value="UniProtKB-KW"/>
</dbReference>
<evidence type="ECO:0000256" key="6">
    <source>
        <dbReference type="ARBA" id="ARBA00022946"/>
    </source>
</evidence>
<dbReference type="EMBL" id="LNRQ01000007">
    <property type="protein sequence ID" value="KZM89178.1"/>
    <property type="molecule type" value="Genomic_DNA"/>
</dbReference>
<dbReference type="Pfam" id="PF08241">
    <property type="entry name" value="Methyltransf_11"/>
    <property type="match status" value="1"/>
</dbReference>
<evidence type="ECO:0000256" key="1">
    <source>
        <dbReference type="ARBA" id="ARBA00001964"/>
    </source>
</evidence>
<dbReference type="PANTHER" id="PTHR11624">
    <property type="entry name" value="DEHYDROGENASE RELATED"/>
    <property type="match status" value="1"/>
</dbReference>
<dbReference type="Pfam" id="PF02780">
    <property type="entry name" value="Transketolase_C"/>
    <property type="match status" value="1"/>
</dbReference>
<evidence type="ECO:0000259" key="13">
    <source>
        <dbReference type="SMART" id="SM00861"/>
    </source>
</evidence>
<evidence type="ECO:0000313" key="14">
    <source>
        <dbReference type="EMBL" id="KZM89178.1"/>
    </source>
</evidence>
<feature type="domain" description="Transketolase-like pyrimidine-binding" evidence="13">
    <location>
        <begin position="36"/>
        <end position="211"/>
    </location>
</feature>
<dbReference type="SMART" id="SM00861">
    <property type="entry name" value="Transket_pyr"/>
    <property type="match status" value="1"/>
</dbReference>
<comment type="subunit">
    <text evidence="3">Tetramer of 2 alpha and 2 beta subunits.</text>
</comment>
<dbReference type="EC" id="1.2.4.1" evidence="4"/>
<dbReference type="Gene3D" id="3.40.50.920">
    <property type="match status" value="1"/>
</dbReference>
<keyword evidence="10" id="KW-0496">Mitochondrion</keyword>
<dbReference type="GO" id="GO:0005759">
    <property type="term" value="C:mitochondrial matrix"/>
    <property type="evidence" value="ECO:0007669"/>
    <property type="project" value="UniProtKB-SubCell"/>
</dbReference>
<organism evidence="14">
    <name type="scientific">Daucus carota subsp. sativus</name>
    <name type="common">Carrot</name>
    <dbReference type="NCBI Taxonomy" id="79200"/>
    <lineage>
        <taxon>Eukaryota</taxon>
        <taxon>Viridiplantae</taxon>
        <taxon>Streptophyta</taxon>
        <taxon>Embryophyta</taxon>
        <taxon>Tracheophyta</taxon>
        <taxon>Spermatophyta</taxon>
        <taxon>Magnoliopsida</taxon>
        <taxon>eudicotyledons</taxon>
        <taxon>Gunneridae</taxon>
        <taxon>Pentapetalae</taxon>
        <taxon>asterids</taxon>
        <taxon>campanulids</taxon>
        <taxon>Apiales</taxon>
        <taxon>Apiaceae</taxon>
        <taxon>Apioideae</taxon>
        <taxon>Scandiceae</taxon>
        <taxon>Daucinae</taxon>
        <taxon>Daucus</taxon>
        <taxon>Daucus sect. Daucus</taxon>
    </lineage>
</organism>
<dbReference type="Gene3D" id="3.40.50.970">
    <property type="match status" value="1"/>
</dbReference>
<comment type="function">
    <text evidence="12">The pyruvate dehydrogenase complex catalyzes the overall conversion of pyruvate to acetyl-CoA and CO(2). It contains multiple copies of three enzymatic components: pyruvate dehydrogenase (E1), dihydrolipoamide acetyltransferase (E2) and lipoamide dehydrogenase (E3).</text>
</comment>
<dbReference type="CDD" id="cd02440">
    <property type="entry name" value="AdoMet_MTases"/>
    <property type="match status" value="1"/>
</dbReference>
<dbReference type="GO" id="GO:0046872">
    <property type="term" value="F:metal ion binding"/>
    <property type="evidence" value="ECO:0007669"/>
    <property type="project" value="UniProtKB-KW"/>
</dbReference>
<comment type="cofactor">
    <cofactor evidence="1">
        <name>thiamine diphosphate</name>
        <dbReference type="ChEBI" id="CHEBI:58937"/>
    </cofactor>
</comment>
<dbReference type="InterPro" id="IPR029061">
    <property type="entry name" value="THDP-binding"/>
</dbReference>
<comment type="subcellular location">
    <subcellularLocation>
        <location evidence="2">Mitochondrion matrix</location>
    </subcellularLocation>
</comment>
<dbReference type="GO" id="GO:0008757">
    <property type="term" value="F:S-adenosylmethionine-dependent methyltransferase activity"/>
    <property type="evidence" value="ECO:0007669"/>
    <property type="project" value="InterPro"/>
</dbReference>
<evidence type="ECO:0000256" key="2">
    <source>
        <dbReference type="ARBA" id="ARBA00004305"/>
    </source>
</evidence>
<evidence type="ECO:0000256" key="5">
    <source>
        <dbReference type="ARBA" id="ARBA00022723"/>
    </source>
</evidence>
<dbReference type="NCBIfam" id="NF006667">
    <property type="entry name" value="PRK09212.1"/>
    <property type="match status" value="1"/>
</dbReference>
<dbReference type="InterPro" id="IPR027110">
    <property type="entry name" value="PDHB_mito-type"/>
</dbReference>
<evidence type="ECO:0000256" key="7">
    <source>
        <dbReference type="ARBA" id="ARBA00022958"/>
    </source>
</evidence>
<gene>
    <name evidence="14" type="ORF">DCAR_026253</name>
</gene>
<dbReference type="GO" id="GO:0006086">
    <property type="term" value="P:pyruvate decarboxylation to acetyl-CoA"/>
    <property type="evidence" value="ECO:0007669"/>
    <property type="project" value="InterPro"/>
</dbReference>
<protein>
    <recommendedName>
        <fullName evidence="4">pyruvate dehydrogenase (acetyl-transferring)</fullName>
        <ecNumber evidence="4">1.2.4.1</ecNumber>
    </recommendedName>
</protein>
<dbReference type="CDD" id="cd07036">
    <property type="entry name" value="TPP_PYR_E1-PDHc-beta_like"/>
    <property type="match status" value="1"/>
</dbReference>
<name>A0A164UPJ5_DAUCS</name>
<dbReference type="InterPro" id="IPR005475">
    <property type="entry name" value="Transketolase-like_Pyr-bd"/>
</dbReference>
<dbReference type="InterPro" id="IPR013216">
    <property type="entry name" value="Methyltransf_11"/>
</dbReference>
<keyword evidence="9" id="KW-0786">Thiamine pyrophosphate</keyword>
<keyword evidence="11" id="KW-0670">Pyruvate</keyword>
<evidence type="ECO:0000256" key="12">
    <source>
        <dbReference type="ARBA" id="ARBA00025211"/>
    </source>
</evidence>
<evidence type="ECO:0000256" key="9">
    <source>
        <dbReference type="ARBA" id="ARBA00023052"/>
    </source>
</evidence>
<accession>A0A164UPJ5</accession>
<dbReference type="PANTHER" id="PTHR11624:SF112">
    <property type="entry name" value="PYRUVATE DEHYDROGENASE E1 COMPONENT SUBUNIT BETA-1, MITOCHONDRIAL"/>
    <property type="match status" value="1"/>
</dbReference>
<dbReference type="Pfam" id="PF02779">
    <property type="entry name" value="Transket_pyr"/>
    <property type="match status" value="1"/>
</dbReference>
<evidence type="ECO:0000256" key="8">
    <source>
        <dbReference type="ARBA" id="ARBA00023002"/>
    </source>
</evidence>
<dbReference type="STRING" id="79200.A0A164UPJ5"/>
<keyword evidence="6" id="KW-0809">Transit peptide</keyword>
<dbReference type="GO" id="GO:0004739">
    <property type="term" value="F:pyruvate dehydrogenase (acetyl-transferring) activity"/>
    <property type="evidence" value="ECO:0007669"/>
    <property type="project" value="UniProtKB-EC"/>
</dbReference>
<reference evidence="14" key="1">
    <citation type="journal article" date="2016" name="Nat. Genet.">
        <title>A high-quality carrot genome assembly provides new insights into carotenoid accumulation and asterid genome evolution.</title>
        <authorList>
            <person name="Iorizzo M."/>
            <person name="Ellison S."/>
            <person name="Senalik D."/>
            <person name="Zeng P."/>
            <person name="Satapoomin P."/>
            <person name="Huang J."/>
            <person name="Bowman M."/>
            <person name="Iovene M."/>
            <person name="Sanseverino W."/>
            <person name="Cavagnaro P."/>
            <person name="Yildiz M."/>
            <person name="Macko-Podgorni A."/>
            <person name="Moranska E."/>
            <person name="Grzebelus E."/>
            <person name="Grzebelus D."/>
            <person name="Ashrafi H."/>
            <person name="Zheng Z."/>
            <person name="Cheng S."/>
            <person name="Spooner D."/>
            <person name="Van Deynze A."/>
            <person name="Simon P."/>
        </authorList>
    </citation>
    <scope>NUCLEOTIDE SEQUENCE [LARGE SCALE GENOMIC DNA]</scope>
    <source>
        <tissue evidence="14">Leaf</tissue>
    </source>
</reference>
<dbReference type="SUPFAM" id="SSF53335">
    <property type="entry name" value="S-adenosyl-L-methionine-dependent methyltransferases"/>
    <property type="match status" value="1"/>
</dbReference>
<keyword evidence="5" id="KW-0479">Metal-binding</keyword>
<comment type="caution">
    <text evidence="14">The sequence shown here is derived from an EMBL/GenBank/DDBJ whole genome shotgun (WGS) entry which is preliminary data.</text>
</comment>
<dbReference type="Gramene" id="KZM89178">
    <property type="protein sequence ID" value="KZM89178"/>
    <property type="gene ID" value="DCAR_026253"/>
</dbReference>
<proteinExistence type="predicted"/>
<dbReference type="Gene3D" id="3.40.50.150">
    <property type="entry name" value="Vaccinia Virus protein VP39"/>
    <property type="match status" value="1"/>
</dbReference>
<evidence type="ECO:0000256" key="10">
    <source>
        <dbReference type="ARBA" id="ARBA00023128"/>
    </source>
</evidence>
<dbReference type="InterPro" id="IPR009014">
    <property type="entry name" value="Transketo_C/PFOR_II"/>
</dbReference>
<dbReference type="FunFam" id="3.40.50.970:FF:000006">
    <property type="entry name" value="Pyruvate dehydrogenase E1 component subunit beta"/>
    <property type="match status" value="1"/>
</dbReference>
<dbReference type="SUPFAM" id="SSF52922">
    <property type="entry name" value="TK C-terminal domain-like"/>
    <property type="match status" value="1"/>
</dbReference>
<dbReference type="SUPFAM" id="SSF52518">
    <property type="entry name" value="Thiamin diphosphate-binding fold (THDP-binding)"/>
    <property type="match status" value="1"/>
</dbReference>
<dbReference type="AlphaFoldDB" id="A0A164UPJ5"/>
<dbReference type="InterPro" id="IPR029063">
    <property type="entry name" value="SAM-dependent_MTases_sf"/>
</dbReference>
<dbReference type="InterPro" id="IPR033248">
    <property type="entry name" value="Transketolase_C"/>
</dbReference>
<evidence type="ECO:0000256" key="4">
    <source>
        <dbReference type="ARBA" id="ARBA00012281"/>
    </source>
</evidence>
<keyword evidence="7" id="KW-0630">Potassium</keyword>
<evidence type="ECO:0000256" key="11">
    <source>
        <dbReference type="ARBA" id="ARBA00023317"/>
    </source>
</evidence>
<sequence length="679" mass="73408">MWGIVSRTAVNRGFSVSKSQFRCLVQGARNFSSKEMTVRDALNSALDEEMSADPKVFIMGEEVGEYQGAYKITKGLLDKYGPERVIDTPITEAGFTGIAVGAAYHSLKPVVEFMTFNFSMQAIDHIINSAAKSNYMSAGQISVPIVFRGPNGAAAGVGAQHSQCYAAWFGACPGLKVLAPYSSEDARGLLKAAIRDPDPVVFLENELLYGESFPVSAEALDSSFCLPIGKAKIEREGKDVTIVTFSKMVGFALKAAEILEKEGISAEIINLRSIRPLDRATINSSVRKTNRLVTVEEGFPQHGVGAEICASVVEESFEYLDAPVERIAGADVCMPYAANLERLAVPQLCAHTMILYNPIIALKHILHCRAEAKPVKHARASSNSDSSDTTNLQDSKQKATAVALSKVGPGCSKFCWCGRRGFVGAALLPILLDQPSYAALDSYTPADPMNMLNRIHPPRPDWYEEFYASTMNSTMKSYEAEIAGYKSQIFAKLRENSNKILELGIGTGPNLKYYASNGVDVVGVDPNQKMEKYARAAAASTGLPSEKFKFIRAKIDAYQFTQVGEALPIEDASIDAVVGTLVLCSVKDVDTTLQEVRRVLKPGGLYLFVEHVAAKDGTILKFVQGVMDPLQQTVADGCHLSRNTGASIAAAGFSSVNMNMVFLPALSLIGPHVYGTARK</sequence>
<dbReference type="FunFam" id="3.40.50.920:FF:000001">
    <property type="entry name" value="Pyruvate dehydrogenase E1 beta subunit"/>
    <property type="match status" value="1"/>
</dbReference>